<evidence type="ECO:0000313" key="2">
    <source>
        <dbReference type="EMBL" id="KAH6597383.1"/>
    </source>
</evidence>
<dbReference type="EMBL" id="JAFCIX010000145">
    <property type="protein sequence ID" value="KAH6597383.1"/>
    <property type="molecule type" value="Genomic_DNA"/>
</dbReference>
<dbReference type="EMBL" id="JAFCIX010000025">
    <property type="protein sequence ID" value="KAH6600888.1"/>
    <property type="molecule type" value="Genomic_DNA"/>
</dbReference>
<dbReference type="PANTHER" id="PTHR35871">
    <property type="entry name" value="EXPRESSED PROTEIN"/>
    <property type="match status" value="1"/>
</dbReference>
<evidence type="ECO:0000313" key="3">
    <source>
        <dbReference type="EMBL" id="KAH6600888.1"/>
    </source>
</evidence>
<evidence type="ECO:0000256" key="1">
    <source>
        <dbReference type="SAM" id="MobiDB-lite"/>
    </source>
</evidence>
<dbReference type="Gene3D" id="3.30.420.10">
    <property type="entry name" value="Ribonuclease H-like superfamily/Ribonuclease H"/>
    <property type="match status" value="1"/>
</dbReference>
<name>A0ABQ8FFT0_9FUNG</name>
<dbReference type="Proteomes" id="UP001648503">
    <property type="component" value="Unassembled WGS sequence"/>
</dbReference>
<dbReference type="PANTHER" id="PTHR35871:SF1">
    <property type="entry name" value="CXC1-LIKE CYSTEINE CLUSTER ASSOCIATED WITH KDZ TRANSPOSASES DOMAIN-CONTAINING PROTEIN"/>
    <property type="match status" value="1"/>
</dbReference>
<sequence>MGRPSKRVWQLQQAQESKRHHRLSQVEQNEDNSDSTSAVDFDEDYYLSSDIDDEQVEEGVKSFLRWNKQGDSQKFRTVYTGASRTTFWRKKQEKKELERSVQGVPKITSFFPVASASAEGHPERSMDLDLVESEENQNEPMSIADALVELSKFTSIRRNALQDAQMSSISKFDLLRYMAVEKFLVLQQPPHNFLKMAASRMVAEALYSKSGQDSMSRRIRRWAKYFLLEKKLDDHQQGKHVKILSLIEEDNIQSSCRTWLRSQRNDMISALSFSKFITENIYVQLSLPWPIQISERTASRWMHRLNFDYKQYGKGLYKDGHKRDDVVAYRTSFLNRMNRRLPFMATYTGDDMMTVILPDLAAGSKQIVVITHDKSCFSSHDGKRTIWMDQERKPLWPKGDGRSMMVSEFLCECHGPMRLSVSQQLAHPSVLSETLCVIKPGKNADGYWTNKDLAEQLEFRAIPIFKILHPNCIGLFLFGNSMNHHAFAPDALKSVGLPLKDGGKNMKKMRNGWFEIDGVRHIQPMQYLDGLSKGLDTILKERGIWHPSMKVKDARELLQSQPDFQAQKPWLQEIVETNQDLTIDYYPKYHCEFNFIELYWGAAKRYSRRNCDYSFKGLELVLPAALNSVSLTLIRKYARKCFRYMDAYRARNDIDNGLIMEQVKYAMKKYAGHRRIPQSIMHEFDK</sequence>
<reference evidence="2 4" key="1">
    <citation type="submission" date="2021-02" db="EMBL/GenBank/DDBJ databases">
        <title>Variation within the Batrachochytrium salamandrivorans European outbreak.</title>
        <authorList>
            <person name="Kelly M."/>
            <person name="Pasmans F."/>
            <person name="Shea T.P."/>
            <person name="Munoz J.F."/>
            <person name="Carranza S."/>
            <person name="Cuomo C.A."/>
            <person name="Martel A."/>
        </authorList>
    </citation>
    <scope>NUCLEOTIDE SEQUENCE [LARGE SCALE GENOMIC DNA]</scope>
    <source>
        <strain evidence="2 4">AMFP18/2</strain>
    </source>
</reference>
<protein>
    <recommendedName>
        <fullName evidence="5">DDE-1 domain-containing protein</fullName>
    </recommendedName>
</protein>
<evidence type="ECO:0008006" key="5">
    <source>
        <dbReference type="Google" id="ProtNLM"/>
    </source>
</evidence>
<accession>A0ABQ8FFT0</accession>
<gene>
    <name evidence="3" type="ORF">BASA50_001995</name>
    <name evidence="2" type="ORF">BASA50_004523</name>
</gene>
<comment type="caution">
    <text evidence="2">The sequence shown here is derived from an EMBL/GenBank/DDBJ whole genome shotgun (WGS) entry which is preliminary data.</text>
</comment>
<dbReference type="InterPro" id="IPR036397">
    <property type="entry name" value="RNaseH_sf"/>
</dbReference>
<keyword evidence="4" id="KW-1185">Reference proteome</keyword>
<feature type="region of interest" description="Disordered" evidence="1">
    <location>
        <begin position="1"/>
        <end position="41"/>
    </location>
</feature>
<proteinExistence type="predicted"/>
<organism evidence="2 4">
    <name type="scientific">Batrachochytrium salamandrivorans</name>
    <dbReference type="NCBI Taxonomy" id="1357716"/>
    <lineage>
        <taxon>Eukaryota</taxon>
        <taxon>Fungi</taxon>
        <taxon>Fungi incertae sedis</taxon>
        <taxon>Chytridiomycota</taxon>
        <taxon>Chytridiomycota incertae sedis</taxon>
        <taxon>Chytridiomycetes</taxon>
        <taxon>Rhizophydiales</taxon>
        <taxon>Rhizophydiales incertae sedis</taxon>
        <taxon>Batrachochytrium</taxon>
    </lineage>
</organism>
<evidence type="ECO:0000313" key="4">
    <source>
        <dbReference type="Proteomes" id="UP001648503"/>
    </source>
</evidence>